<feature type="compositionally biased region" description="Basic residues" evidence="1">
    <location>
        <begin position="80"/>
        <end position="93"/>
    </location>
</feature>
<accession>F0VFB5</accession>
<proteinExistence type="predicted"/>
<dbReference type="InParanoid" id="F0VFB5"/>
<reference evidence="3" key="4">
    <citation type="journal article" date="2015" name="PLoS ONE">
        <title>Comprehensive Evaluation of Toxoplasma gondii VEG and Neospora caninum LIV Genomes with Tachyzoite Stage Transcriptome and Proteome Defines Novel Transcript Features.</title>
        <authorList>
            <person name="Ramaprasad A."/>
            <person name="Mourier T."/>
            <person name="Naeem R."/>
            <person name="Malas T.B."/>
            <person name="Moussa E."/>
            <person name="Panigrahi A."/>
            <person name="Vermont S.J."/>
            <person name="Otto T.D."/>
            <person name="Wastling J."/>
            <person name="Pain A."/>
        </authorList>
    </citation>
    <scope>NUCLEOTIDE SEQUENCE</scope>
    <source>
        <strain evidence="3">Liverpool</strain>
    </source>
</reference>
<dbReference type="VEuPathDB" id="ToxoDB:NCLIV_021980"/>
<gene>
    <name evidence="3" type="ORF">BN1204_021980</name>
    <name evidence="2" type="ORF">NCLIV_021980</name>
</gene>
<name>F0VFB5_NEOCL</name>
<protein>
    <submittedName>
        <fullName evidence="2">Uncharacterized protein</fullName>
    </submittedName>
</protein>
<evidence type="ECO:0000256" key="1">
    <source>
        <dbReference type="SAM" id="MobiDB-lite"/>
    </source>
</evidence>
<dbReference type="GeneID" id="13444410"/>
<evidence type="ECO:0000313" key="4">
    <source>
        <dbReference type="Proteomes" id="UP000007494"/>
    </source>
</evidence>
<dbReference type="EMBL" id="FR823388">
    <property type="protein sequence ID" value="CBZ52409.1"/>
    <property type="molecule type" value="Genomic_DNA"/>
</dbReference>
<dbReference type="RefSeq" id="XP_003882441.1">
    <property type="nucleotide sequence ID" value="XM_003882392.1"/>
</dbReference>
<feature type="region of interest" description="Disordered" evidence="1">
    <location>
        <begin position="138"/>
        <end position="207"/>
    </location>
</feature>
<dbReference type="eggNOG" id="ENOG502R0AM">
    <property type="taxonomic scope" value="Eukaryota"/>
</dbReference>
<dbReference type="OrthoDB" id="331703at2759"/>
<dbReference type="EMBL" id="LN714481">
    <property type="protein sequence ID" value="CEL66381.1"/>
    <property type="molecule type" value="Genomic_DNA"/>
</dbReference>
<organism evidence="2 4">
    <name type="scientific">Neospora caninum (strain Liverpool)</name>
    <dbReference type="NCBI Taxonomy" id="572307"/>
    <lineage>
        <taxon>Eukaryota</taxon>
        <taxon>Sar</taxon>
        <taxon>Alveolata</taxon>
        <taxon>Apicomplexa</taxon>
        <taxon>Conoidasida</taxon>
        <taxon>Coccidia</taxon>
        <taxon>Eucoccidiorida</taxon>
        <taxon>Eimeriorina</taxon>
        <taxon>Sarcocystidae</taxon>
        <taxon>Neospora</taxon>
    </lineage>
</organism>
<reference evidence="2" key="2">
    <citation type="submission" date="2011-03" db="EMBL/GenBank/DDBJ databases">
        <title>Comparative genomics and transcriptomics of Neospora caninum and Toxoplasma gondii.</title>
        <authorList>
            <person name="Reid A.J."/>
            <person name="Sohal A."/>
            <person name="Harris D."/>
            <person name="Quail M."/>
            <person name="Sanders M."/>
            <person name="Berriman M."/>
            <person name="Wastling J.M."/>
            <person name="Pain A."/>
        </authorList>
    </citation>
    <scope>NUCLEOTIDE SEQUENCE</scope>
    <source>
        <strain evidence="2">Liverpool</strain>
    </source>
</reference>
<reference evidence="2" key="1">
    <citation type="submission" date="2011-02" db="EMBL/GenBank/DDBJ databases">
        <authorList>
            <person name="Aslett M."/>
        </authorList>
    </citation>
    <scope>NUCLEOTIDE SEQUENCE</scope>
    <source>
        <strain evidence="2">Liverpool</strain>
    </source>
</reference>
<reference evidence="4" key="3">
    <citation type="journal article" date="2012" name="PLoS Pathog.">
        <title>Comparative genomics of the apicomplexan parasites Toxoplasma gondii and Neospora caninum: Coccidia differing in host range and transmission strategy.</title>
        <authorList>
            <person name="Reid A.J."/>
            <person name="Vermont S.J."/>
            <person name="Cotton J.A."/>
            <person name="Harris D."/>
            <person name="Hill-Cawthorne G.A."/>
            <person name="Konen-Waisman S."/>
            <person name="Latham S.M."/>
            <person name="Mourier T."/>
            <person name="Norton R."/>
            <person name="Quail M.A."/>
            <person name="Sanders M."/>
            <person name="Shanmugam D."/>
            <person name="Sohal A."/>
            <person name="Wasmuth J.D."/>
            <person name="Brunk B."/>
            <person name="Grigg M.E."/>
            <person name="Howard J.C."/>
            <person name="Parkinson J."/>
            <person name="Roos D.S."/>
            <person name="Trees A.J."/>
            <person name="Berriman M."/>
            <person name="Pain A."/>
            <person name="Wastling J.M."/>
        </authorList>
    </citation>
    <scope>NUCLEOTIDE SEQUENCE [LARGE SCALE GENOMIC DNA]</scope>
    <source>
        <strain evidence="4">Liverpool</strain>
    </source>
</reference>
<dbReference type="Proteomes" id="UP000007494">
    <property type="component" value="Chromosome VIIa"/>
</dbReference>
<dbReference type="OMA" id="KVEARWK"/>
<evidence type="ECO:0000313" key="3">
    <source>
        <dbReference type="EMBL" id="CEL66381.1"/>
    </source>
</evidence>
<evidence type="ECO:0000313" key="2">
    <source>
        <dbReference type="EMBL" id="CBZ52409.1"/>
    </source>
</evidence>
<sequence length="334" mass="37808">MFFQRIEMCKCIIGVAVVLPLLFALLTPSWRPQHSPFIFAASAETEPRSRVPFLAPFAEVSKQSLIPSSANGVSDLQVRRPTRSKGREHHRTAARNSSRGTGKLWFPGGSVAPDNAPEDAAELRGSIPKAAHEEIRMQREASNDDAPLPALPRAGSSPTPSFDNKKTRDPHGGEKTQQSAEKFRDKRDSMPGPDATQEQAGNFRASPRGLEERLRRRYARDRKKALKVEARWKVGILFVSICLQILDSYIFIYREYYDRMTVARSGGTRTLGTLSFRFFHHPLVFYSFLARNILSLWQVLNWLNEYHNFDYSAVLPLSRRRQPVTSPAAAVRKE</sequence>
<feature type="compositionally biased region" description="Basic and acidic residues" evidence="1">
    <location>
        <begin position="163"/>
        <end position="174"/>
    </location>
</feature>
<keyword evidence="4" id="KW-1185">Reference proteome</keyword>
<dbReference type="AlphaFoldDB" id="F0VFB5"/>
<feature type="region of interest" description="Disordered" evidence="1">
    <location>
        <begin position="71"/>
        <end position="123"/>
    </location>
</feature>